<organism evidence="1">
    <name type="scientific">marine sediment metagenome</name>
    <dbReference type="NCBI Taxonomy" id="412755"/>
    <lineage>
        <taxon>unclassified sequences</taxon>
        <taxon>metagenomes</taxon>
        <taxon>ecological metagenomes</taxon>
    </lineage>
</organism>
<evidence type="ECO:0000313" key="1">
    <source>
        <dbReference type="EMBL" id="GAI99227.1"/>
    </source>
</evidence>
<gene>
    <name evidence="1" type="ORF">S12H4_37426</name>
</gene>
<accession>X1T1L5</accession>
<dbReference type="InterPro" id="IPR044000">
    <property type="entry name" value="Phage_tube_2"/>
</dbReference>
<sequence length="268" mass="28860">PDTWLPVTDAQESIELQKNYITLDMADTNQYENTYLSTGEWAEGKIIVPVIPGVVTNLLSWIQDRDSYNQGKWASLLIDCVNEIKKLTDAKIRTATFDFVKASPVTCTLDVAALHMEAGTSASPVMPATAPYIYQEADVELATGGGALAEDVNCEAISITIDNMLEDSADGMRLAASGEPLQLYNTAGCRVRGSLSRDFVDNAVYADFADGEEAALTITLQRGANTASLTLPRVLYIGDSLGLPGSHERRIRESVQFVALGSTDGETA</sequence>
<feature type="non-terminal residue" evidence="1">
    <location>
        <position position="1"/>
    </location>
</feature>
<protein>
    <submittedName>
        <fullName evidence="1">Uncharacterized protein</fullName>
    </submittedName>
</protein>
<dbReference type="Pfam" id="PF18906">
    <property type="entry name" value="Phage_tube_2"/>
    <property type="match status" value="1"/>
</dbReference>
<dbReference type="EMBL" id="BARW01022419">
    <property type="protein sequence ID" value="GAI99227.1"/>
    <property type="molecule type" value="Genomic_DNA"/>
</dbReference>
<reference evidence="1" key="1">
    <citation type="journal article" date="2014" name="Front. Microbiol.">
        <title>High frequency of phylogenetically diverse reductive dehalogenase-homologous genes in deep subseafloor sedimentary metagenomes.</title>
        <authorList>
            <person name="Kawai M."/>
            <person name="Futagami T."/>
            <person name="Toyoda A."/>
            <person name="Takaki Y."/>
            <person name="Nishi S."/>
            <person name="Hori S."/>
            <person name="Arai W."/>
            <person name="Tsubouchi T."/>
            <person name="Morono Y."/>
            <person name="Uchiyama I."/>
            <person name="Ito T."/>
            <person name="Fujiyama A."/>
            <person name="Inagaki F."/>
            <person name="Takami H."/>
        </authorList>
    </citation>
    <scope>NUCLEOTIDE SEQUENCE</scope>
    <source>
        <strain evidence="1">Expedition CK06-06</strain>
    </source>
</reference>
<comment type="caution">
    <text evidence="1">The sequence shown here is derived from an EMBL/GenBank/DDBJ whole genome shotgun (WGS) entry which is preliminary data.</text>
</comment>
<feature type="non-terminal residue" evidence="1">
    <location>
        <position position="268"/>
    </location>
</feature>
<proteinExistence type="predicted"/>
<name>X1T1L5_9ZZZZ</name>
<dbReference type="AlphaFoldDB" id="X1T1L5"/>